<evidence type="ECO:0000313" key="7">
    <source>
        <dbReference type="Proteomes" id="UP001515480"/>
    </source>
</evidence>
<feature type="region of interest" description="Disordered" evidence="4">
    <location>
        <begin position="16"/>
        <end position="73"/>
    </location>
</feature>
<evidence type="ECO:0000256" key="2">
    <source>
        <dbReference type="ARBA" id="ARBA00022737"/>
    </source>
</evidence>
<feature type="compositionally biased region" description="Basic and acidic residues" evidence="4">
    <location>
        <begin position="23"/>
        <end position="40"/>
    </location>
</feature>
<dbReference type="InterPro" id="IPR024977">
    <property type="entry name" value="Apc4-like_WD40_dom"/>
</dbReference>
<dbReference type="EMBL" id="JBGBPQ010000015">
    <property type="protein sequence ID" value="KAL1510209.1"/>
    <property type="molecule type" value="Genomic_DNA"/>
</dbReference>
<feature type="region of interest" description="Disordered" evidence="4">
    <location>
        <begin position="426"/>
        <end position="455"/>
    </location>
</feature>
<feature type="compositionally biased region" description="Low complexity" evidence="4">
    <location>
        <begin position="53"/>
        <end position="73"/>
    </location>
</feature>
<evidence type="ECO:0000256" key="4">
    <source>
        <dbReference type="SAM" id="MobiDB-lite"/>
    </source>
</evidence>
<dbReference type="AlphaFoldDB" id="A0AB34J0L4"/>
<keyword evidence="1 3" id="KW-0853">WD repeat</keyword>
<evidence type="ECO:0000256" key="1">
    <source>
        <dbReference type="ARBA" id="ARBA00022574"/>
    </source>
</evidence>
<feature type="repeat" description="WD" evidence="3">
    <location>
        <begin position="193"/>
        <end position="234"/>
    </location>
</feature>
<dbReference type="PROSITE" id="PS50294">
    <property type="entry name" value="WD_REPEATS_REGION"/>
    <property type="match status" value="1"/>
</dbReference>
<dbReference type="InterPro" id="IPR019775">
    <property type="entry name" value="WD40_repeat_CS"/>
</dbReference>
<dbReference type="InterPro" id="IPR015943">
    <property type="entry name" value="WD40/YVTN_repeat-like_dom_sf"/>
</dbReference>
<evidence type="ECO:0000256" key="3">
    <source>
        <dbReference type="PROSITE-ProRule" id="PRU00221"/>
    </source>
</evidence>
<reference evidence="6 7" key="1">
    <citation type="journal article" date="2024" name="Science">
        <title>Giant polyketide synthase enzymes in the biosynthesis of giant marine polyether toxins.</title>
        <authorList>
            <person name="Fallon T.R."/>
            <person name="Shende V.V."/>
            <person name="Wierzbicki I.H."/>
            <person name="Pendleton A.L."/>
            <person name="Watervoot N.F."/>
            <person name="Auber R.P."/>
            <person name="Gonzalez D.J."/>
            <person name="Wisecaver J.H."/>
            <person name="Moore B.S."/>
        </authorList>
    </citation>
    <scope>NUCLEOTIDE SEQUENCE [LARGE SCALE GENOMIC DNA]</scope>
    <source>
        <strain evidence="6 7">12B1</strain>
    </source>
</reference>
<gene>
    <name evidence="6" type="ORF">AB1Y20_006538</name>
</gene>
<sequence length="455" mass="48412">MAGHVAAMRALRAGQHPLGFDPFGEHDDSRSEASDDHDVEPAGELNSDDEKLASSGVKAGAASSIGGDPAKAVSPPAAAKAEALKALNTLWTSACTAIYEDEDAEVFCVRWSPDDTLLAAGCGDGAVRIFNADSGKLTYVLERDAAMARLPTTCLRFRPPTEVSKTKNVLLVGNADGTVQHWHITSRKCMHTITEENNQVYAIDYGCDGRQFASGGKDYTVRVYDEATKTCVVSLCGGFGKEHAGHSNRIFALKFSPSDAQILLSAGWDNTVLVWDLRTETTLYSLYGPHICGDALDLLGDRLLTGSWRPQQQLEVWDLRAKEVEHHIAWKPSATGPTDPCQVYAAQFSKCEVAGRRLIAAGGSGANELRLFDAETRGAIGRLALPRGVYGLDFSHGGTMLAVAGGDSAVRVLAVPPHGGELRADAEAKAKAAAPHKARGTDEAVELDASALEVD</sequence>
<accession>A0AB34J0L4</accession>
<evidence type="ECO:0000259" key="5">
    <source>
        <dbReference type="Pfam" id="PF12894"/>
    </source>
</evidence>
<keyword evidence="7" id="KW-1185">Reference proteome</keyword>
<name>A0AB34J0L4_PRYPA</name>
<dbReference type="SUPFAM" id="SSF50978">
    <property type="entry name" value="WD40 repeat-like"/>
    <property type="match status" value="1"/>
</dbReference>
<protein>
    <recommendedName>
        <fullName evidence="5">Anaphase-promoting complex subunit 4-like WD40 domain-containing protein</fullName>
    </recommendedName>
</protein>
<dbReference type="PANTHER" id="PTHR47822:SF2">
    <property type="entry name" value="F-BOX AND WD-40 DOMAIN PROTEIN 7"/>
    <property type="match status" value="1"/>
</dbReference>
<dbReference type="Proteomes" id="UP001515480">
    <property type="component" value="Unassembled WGS sequence"/>
</dbReference>
<dbReference type="InterPro" id="IPR036322">
    <property type="entry name" value="WD40_repeat_dom_sf"/>
</dbReference>
<dbReference type="Pfam" id="PF00400">
    <property type="entry name" value="WD40"/>
    <property type="match status" value="2"/>
</dbReference>
<organism evidence="6 7">
    <name type="scientific">Prymnesium parvum</name>
    <name type="common">Toxic golden alga</name>
    <dbReference type="NCBI Taxonomy" id="97485"/>
    <lineage>
        <taxon>Eukaryota</taxon>
        <taxon>Haptista</taxon>
        <taxon>Haptophyta</taxon>
        <taxon>Prymnesiophyceae</taxon>
        <taxon>Prymnesiales</taxon>
        <taxon>Prymnesiaceae</taxon>
        <taxon>Prymnesium</taxon>
    </lineage>
</organism>
<feature type="repeat" description="WD" evidence="3">
    <location>
        <begin position="243"/>
        <end position="285"/>
    </location>
</feature>
<comment type="caution">
    <text evidence="6">The sequence shown here is derived from an EMBL/GenBank/DDBJ whole genome shotgun (WGS) entry which is preliminary data.</text>
</comment>
<dbReference type="PROSITE" id="PS50082">
    <property type="entry name" value="WD_REPEATS_2"/>
    <property type="match status" value="3"/>
</dbReference>
<dbReference type="SMART" id="SM00320">
    <property type="entry name" value="WD40"/>
    <property type="match status" value="5"/>
</dbReference>
<keyword evidence="2" id="KW-0677">Repeat</keyword>
<proteinExistence type="predicted"/>
<dbReference type="PANTHER" id="PTHR47822">
    <property type="entry name" value="CARBOHYDRATE BINDING DOMAIN CONTAINING PROTEIN"/>
    <property type="match status" value="1"/>
</dbReference>
<feature type="domain" description="Anaphase-promoting complex subunit 4-like WD40" evidence="5">
    <location>
        <begin position="98"/>
        <end position="145"/>
    </location>
</feature>
<dbReference type="PROSITE" id="PS00678">
    <property type="entry name" value="WD_REPEATS_1"/>
    <property type="match status" value="1"/>
</dbReference>
<dbReference type="InterPro" id="IPR001680">
    <property type="entry name" value="WD40_rpt"/>
</dbReference>
<dbReference type="Pfam" id="PF12894">
    <property type="entry name" value="ANAPC4_WD40"/>
    <property type="match status" value="1"/>
</dbReference>
<dbReference type="Gene3D" id="2.130.10.10">
    <property type="entry name" value="YVTN repeat-like/Quinoprotein amine dehydrogenase"/>
    <property type="match status" value="3"/>
</dbReference>
<evidence type="ECO:0000313" key="6">
    <source>
        <dbReference type="EMBL" id="KAL1510209.1"/>
    </source>
</evidence>
<feature type="repeat" description="WD" evidence="3">
    <location>
        <begin position="99"/>
        <end position="140"/>
    </location>
</feature>